<feature type="transmembrane region" description="Helical" evidence="1">
    <location>
        <begin position="45"/>
        <end position="67"/>
    </location>
</feature>
<name>A0AAV9W7N9_9PEZI</name>
<dbReference type="Proteomes" id="UP001370758">
    <property type="component" value="Unassembled WGS sequence"/>
</dbReference>
<keyword evidence="1" id="KW-0812">Transmembrane</keyword>
<feature type="transmembrane region" description="Helical" evidence="1">
    <location>
        <begin position="16"/>
        <end position="38"/>
    </location>
</feature>
<keyword evidence="1" id="KW-1133">Transmembrane helix</keyword>
<protein>
    <submittedName>
        <fullName evidence="2">Uncharacterized protein</fullName>
    </submittedName>
</protein>
<dbReference type="AlphaFoldDB" id="A0AAV9W7N9"/>
<keyword evidence="1" id="KW-0472">Membrane</keyword>
<evidence type="ECO:0000256" key="1">
    <source>
        <dbReference type="SAM" id="Phobius"/>
    </source>
</evidence>
<organism evidence="2 3">
    <name type="scientific">Arthrobotrys musiformis</name>
    <dbReference type="NCBI Taxonomy" id="47236"/>
    <lineage>
        <taxon>Eukaryota</taxon>
        <taxon>Fungi</taxon>
        <taxon>Dikarya</taxon>
        <taxon>Ascomycota</taxon>
        <taxon>Pezizomycotina</taxon>
        <taxon>Orbiliomycetes</taxon>
        <taxon>Orbiliales</taxon>
        <taxon>Orbiliaceae</taxon>
        <taxon>Arthrobotrys</taxon>
    </lineage>
</organism>
<comment type="caution">
    <text evidence="2">The sequence shown here is derived from an EMBL/GenBank/DDBJ whole genome shotgun (WGS) entry which is preliminary data.</text>
</comment>
<sequence length="111" mass="12624">MCFPYLHSITSREYRLLVIIIPPAWVFGYDSGVFYCIGEKKNLQLLNFFSFLFPALVVSSLVTTVFLQVSKSILCGAAKAIVCMVINIHINSCELDGEKMRVRKKPRQFLS</sequence>
<dbReference type="EMBL" id="JAVHJL010000006">
    <property type="protein sequence ID" value="KAK6502078.1"/>
    <property type="molecule type" value="Genomic_DNA"/>
</dbReference>
<gene>
    <name evidence="2" type="ORF">TWF481_012336</name>
</gene>
<accession>A0AAV9W7N9</accession>
<keyword evidence="3" id="KW-1185">Reference proteome</keyword>
<proteinExistence type="predicted"/>
<reference evidence="2 3" key="1">
    <citation type="submission" date="2023-08" db="EMBL/GenBank/DDBJ databases">
        <authorList>
            <person name="Palmer J.M."/>
        </authorList>
    </citation>
    <scope>NUCLEOTIDE SEQUENCE [LARGE SCALE GENOMIC DNA]</scope>
    <source>
        <strain evidence="2 3">TWF481</strain>
    </source>
</reference>
<evidence type="ECO:0000313" key="3">
    <source>
        <dbReference type="Proteomes" id="UP001370758"/>
    </source>
</evidence>
<evidence type="ECO:0000313" key="2">
    <source>
        <dbReference type="EMBL" id="KAK6502078.1"/>
    </source>
</evidence>